<reference evidence="2" key="1">
    <citation type="submission" date="2018-01" db="EMBL/GenBank/DDBJ databases">
        <title>An insight into the sialome of Amazonian anophelines.</title>
        <authorList>
            <person name="Ribeiro J.M."/>
            <person name="Scarpassa V."/>
            <person name="Calvo E."/>
        </authorList>
    </citation>
    <scope>NUCLEOTIDE SEQUENCE</scope>
    <source>
        <tissue evidence="2">Salivary glands</tissue>
    </source>
</reference>
<dbReference type="EMBL" id="GGFK01013986">
    <property type="protein sequence ID" value="MBW47307.1"/>
    <property type="molecule type" value="Transcribed_RNA"/>
</dbReference>
<evidence type="ECO:0000313" key="2">
    <source>
        <dbReference type="EMBL" id="MBW47307.1"/>
    </source>
</evidence>
<accession>A0A2M4B2Q6</accession>
<feature type="chain" id="PRO_5014876004" evidence="1">
    <location>
        <begin position="25"/>
        <end position="67"/>
    </location>
</feature>
<name>A0A2M4B2Q6_9DIPT</name>
<keyword evidence="1" id="KW-0732">Signal</keyword>
<organism evidence="2">
    <name type="scientific">Anopheles triannulatus</name>
    <dbReference type="NCBI Taxonomy" id="58253"/>
    <lineage>
        <taxon>Eukaryota</taxon>
        <taxon>Metazoa</taxon>
        <taxon>Ecdysozoa</taxon>
        <taxon>Arthropoda</taxon>
        <taxon>Hexapoda</taxon>
        <taxon>Insecta</taxon>
        <taxon>Pterygota</taxon>
        <taxon>Neoptera</taxon>
        <taxon>Endopterygota</taxon>
        <taxon>Diptera</taxon>
        <taxon>Nematocera</taxon>
        <taxon>Culicoidea</taxon>
        <taxon>Culicidae</taxon>
        <taxon>Anophelinae</taxon>
        <taxon>Anopheles</taxon>
    </lineage>
</organism>
<dbReference type="AlphaFoldDB" id="A0A2M4B2Q6"/>
<protein>
    <submittedName>
        <fullName evidence="2">Putative secreted protein</fullName>
    </submittedName>
</protein>
<sequence>MQLLLGHASFSWLIVAALLHQNMALRSRPTPLNSESLAPIGSDHEATHTRITGREQFGVSVATVYCR</sequence>
<proteinExistence type="predicted"/>
<evidence type="ECO:0000256" key="1">
    <source>
        <dbReference type="SAM" id="SignalP"/>
    </source>
</evidence>
<feature type="signal peptide" evidence="1">
    <location>
        <begin position="1"/>
        <end position="24"/>
    </location>
</feature>